<evidence type="ECO:0000256" key="1">
    <source>
        <dbReference type="SAM" id="MobiDB-lite"/>
    </source>
</evidence>
<sequence>MIRKVENIKKPTPDHENDLRGLLHQKKTMITIVKNIVMVNTRPTNDRENFTMIATIDENTLAIRKIDKRESNGLVPQNAISCEKRN</sequence>
<proteinExistence type="predicted"/>
<feature type="region of interest" description="Disordered" evidence="1">
    <location>
        <begin position="1"/>
        <end position="20"/>
    </location>
</feature>
<accession>A0A915IVC8</accession>
<dbReference type="Proteomes" id="UP000887565">
    <property type="component" value="Unplaced"/>
</dbReference>
<reference evidence="3" key="1">
    <citation type="submission" date="2022-11" db="UniProtKB">
        <authorList>
            <consortium name="WormBaseParasite"/>
        </authorList>
    </citation>
    <scope>IDENTIFICATION</scope>
</reference>
<name>A0A915IVC8_ROMCU</name>
<dbReference type="WBParaSite" id="nRc.2.0.1.t17350-RA">
    <property type="protein sequence ID" value="nRc.2.0.1.t17350-RA"/>
    <property type="gene ID" value="nRc.2.0.1.g17350"/>
</dbReference>
<evidence type="ECO:0000313" key="2">
    <source>
        <dbReference type="Proteomes" id="UP000887565"/>
    </source>
</evidence>
<dbReference type="AlphaFoldDB" id="A0A915IVC8"/>
<organism evidence="2 3">
    <name type="scientific">Romanomermis culicivorax</name>
    <name type="common">Nematode worm</name>
    <dbReference type="NCBI Taxonomy" id="13658"/>
    <lineage>
        <taxon>Eukaryota</taxon>
        <taxon>Metazoa</taxon>
        <taxon>Ecdysozoa</taxon>
        <taxon>Nematoda</taxon>
        <taxon>Enoplea</taxon>
        <taxon>Dorylaimia</taxon>
        <taxon>Mermithida</taxon>
        <taxon>Mermithoidea</taxon>
        <taxon>Mermithidae</taxon>
        <taxon>Romanomermis</taxon>
    </lineage>
</organism>
<keyword evidence="2" id="KW-1185">Reference proteome</keyword>
<protein>
    <submittedName>
        <fullName evidence="3">Uncharacterized protein</fullName>
    </submittedName>
</protein>
<evidence type="ECO:0000313" key="3">
    <source>
        <dbReference type="WBParaSite" id="nRc.2.0.1.t17350-RA"/>
    </source>
</evidence>